<protein>
    <submittedName>
        <fullName evidence="1">RNA polymerase sigma-70 factor</fullName>
    </submittedName>
</protein>
<dbReference type="AlphaFoldDB" id="A0A0H3PEJ6"/>
<sequence>MNVISDLELQQIRTQMLTFAQLQVNQADLAEDLVQEAF</sequence>
<dbReference type="EMBL" id="AAZF01000003">
    <property type="protein sequence ID" value="EDJ92994.1"/>
    <property type="molecule type" value="Genomic_DNA"/>
</dbReference>
<evidence type="ECO:0000313" key="1">
    <source>
        <dbReference type="EMBL" id="EDJ92994.1"/>
    </source>
</evidence>
<dbReference type="Proteomes" id="UP000003185">
    <property type="component" value="Unassembled WGS sequence"/>
</dbReference>
<evidence type="ECO:0000313" key="2">
    <source>
        <dbReference type="Proteomes" id="UP000003185"/>
    </source>
</evidence>
<accession>A0A0H3PEJ6</accession>
<gene>
    <name evidence="1" type="ORF">CGSHi3655_08706</name>
</gene>
<reference evidence="1 2" key="1">
    <citation type="journal article" date="2007" name="Genome Biol.">
        <title>Characterization and modeling of the Haemophilus influenzae core and supragenomes based on the complete genomic sequences of Rd and 12 clinical nontypeable strains.</title>
        <authorList>
            <person name="Hogg J.S."/>
            <person name="Hu F.Z."/>
            <person name="Janto B."/>
            <person name="Boissy R."/>
            <person name="Hayes J."/>
            <person name="Keefe R."/>
            <person name="Post J.C."/>
            <person name="Ehrlich G.D."/>
        </authorList>
    </citation>
    <scope>NUCLEOTIDE SEQUENCE [LARGE SCALE GENOMIC DNA]</scope>
    <source>
        <strain evidence="2">NTHi 3655</strain>
    </source>
</reference>
<name>A0A0H3PEJ6_HAEI3</name>
<organism evidence="1 2">
    <name type="scientific">Haemophilus influenzae (strain NTHi 3655)</name>
    <dbReference type="NCBI Taxonomy" id="375177"/>
    <lineage>
        <taxon>Bacteria</taxon>
        <taxon>Pseudomonadati</taxon>
        <taxon>Pseudomonadota</taxon>
        <taxon>Gammaproteobacteria</taxon>
        <taxon>Pasteurellales</taxon>
        <taxon>Pasteurellaceae</taxon>
        <taxon>Haemophilus</taxon>
    </lineage>
</organism>
<comment type="caution">
    <text evidence="1">The sequence shown here is derived from an EMBL/GenBank/DDBJ whole genome shotgun (WGS) entry which is preliminary data.</text>
</comment>
<proteinExistence type="predicted"/>